<proteinExistence type="predicted"/>
<accession>A0A845QXD8</accession>
<keyword evidence="2" id="KW-1185">Reference proteome</keyword>
<name>A0A845QXD8_9CLOT</name>
<dbReference type="EMBL" id="QXXA01000004">
    <property type="protein sequence ID" value="NBI05812.1"/>
    <property type="molecule type" value="Genomic_DNA"/>
</dbReference>
<dbReference type="RefSeq" id="WP_160196302.1">
    <property type="nucleotide sequence ID" value="NZ_QXXA01000004.1"/>
</dbReference>
<dbReference type="Proteomes" id="UP000467132">
    <property type="component" value="Unassembled WGS sequence"/>
</dbReference>
<evidence type="ECO:0000313" key="1">
    <source>
        <dbReference type="EMBL" id="NBI05812.1"/>
    </source>
</evidence>
<gene>
    <name evidence="1" type="ORF">D3Z33_02945</name>
</gene>
<evidence type="ECO:0000313" key="2">
    <source>
        <dbReference type="Proteomes" id="UP000467132"/>
    </source>
</evidence>
<organism evidence="1 2">
    <name type="scientific">Senegalia massiliensis</name>
    <dbReference type="NCBI Taxonomy" id="1720316"/>
    <lineage>
        <taxon>Bacteria</taxon>
        <taxon>Bacillati</taxon>
        <taxon>Bacillota</taxon>
        <taxon>Clostridia</taxon>
        <taxon>Eubacteriales</taxon>
        <taxon>Clostridiaceae</taxon>
        <taxon>Senegalia</taxon>
    </lineage>
</organism>
<dbReference type="AlphaFoldDB" id="A0A845QXD8"/>
<sequence length="80" mass="9135">MKEVCPLCNGIQEIIKNCKRCGGDMIDQGPIVDYLDNYSPYLSNDITQLVDGVSKNECTHLFKCKECNHDKRISIQRVEI</sequence>
<comment type="caution">
    <text evidence="1">The sequence shown here is derived from an EMBL/GenBank/DDBJ whole genome shotgun (WGS) entry which is preliminary data.</text>
</comment>
<protein>
    <submittedName>
        <fullName evidence="1">Uncharacterized protein</fullName>
    </submittedName>
</protein>
<reference evidence="1 2" key="1">
    <citation type="submission" date="2018-08" db="EMBL/GenBank/DDBJ databases">
        <title>Murine metabolic-syndrome-specific gut microbial biobank.</title>
        <authorList>
            <person name="Liu C."/>
        </authorList>
    </citation>
    <scope>NUCLEOTIDE SEQUENCE [LARGE SCALE GENOMIC DNA]</scope>
    <source>
        <strain evidence="1 2">583</strain>
    </source>
</reference>
<dbReference type="OrthoDB" id="1683552at2"/>